<sequence>MAITAPVHADALPVAPSIDRPDDFDPEADAFAAAQGPFGIQMNALGDNVYANALAVQTLAAATDSNAQAAATSATQASGHRAAAQQAASDAGGYALASSNSATAAASSATAAQNSATAAAVAATSLTATSATSIAAGTGDKVFVIGGGKQFPEGEVVAITSKGAPGIRMFGTVKSYVGTALTVMVDGVEGAGTRADWVIGPGGQQGKQGIQGLTGGVNGGSLTGQLVERKAANITAAATINIWAADGNSATLVGATAVVSLGESPQPGAKFTLIAAAATPLINGANLVLPGGVDYTTTVGDRLEIFAETSTKMDVSIFKADGAPVIGGATYVTRTANVMLTRSDTGKFIDITSGTFTQTFDNLANLPASWSVWIRNSGSGDITIPASDDRTNWIMYTGETRLFMKDQVSLTLKSIVEVSFQKTIVTSGSFRTPPGYTSLTLELWGGGGSGAATAYASAAFATGGTGGSYILTTIPVADILSVSPDVTTTVGAGGLAVGASGSQLSNGNQGGSTTFGTYATANGGVGGTALAGSTNFATALSTASSPFGAQLTISGGIASYSGTNNPVPGGDTHKSGAGGGSAGGPATTQYTSYGGTSIYGGKGGDANLPGSAGVPMASNQASQAGVEPGGGGGGCKANSGFVSTSGAGARGRIIVRGNI</sequence>
<gene>
    <name evidence="3" type="ORF">GTP44_03765</name>
</gene>
<feature type="region of interest" description="Disordered" evidence="1">
    <location>
        <begin position="564"/>
        <end position="585"/>
    </location>
</feature>
<feature type="domain" description="Glycine-rich" evidence="2">
    <location>
        <begin position="427"/>
        <end position="656"/>
    </location>
</feature>
<reference evidence="3 4" key="1">
    <citation type="submission" date="2019-12" db="EMBL/GenBank/DDBJ databases">
        <title>Novel species isolated from a subtropical stream in China.</title>
        <authorList>
            <person name="Lu H."/>
        </authorList>
    </citation>
    <scope>NUCLEOTIDE SEQUENCE [LARGE SCALE GENOMIC DNA]</scope>
    <source>
        <strain evidence="3 4">FT50W</strain>
    </source>
</reference>
<evidence type="ECO:0000259" key="2">
    <source>
        <dbReference type="Pfam" id="PF21722"/>
    </source>
</evidence>
<dbReference type="InterPro" id="IPR049304">
    <property type="entry name" value="Gly_rich_dom"/>
</dbReference>
<dbReference type="Pfam" id="PF21722">
    <property type="entry name" value="Gly_rich_2"/>
    <property type="match status" value="1"/>
</dbReference>
<accession>A0A6L8MDT9</accession>
<dbReference type="Proteomes" id="UP000474565">
    <property type="component" value="Unassembled WGS sequence"/>
</dbReference>
<evidence type="ECO:0000313" key="4">
    <source>
        <dbReference type="Proteomes" id="UP000474565"/>
    </source>
</evidence>
<evidence type="ECO:0000313" key="3">
    <source>
        <dbReference type="EMBL" id="MYM81077.1"/>
    </source>
</evidence>
<name>A0A6L8MDT9_9BURK</name>
<organism evidence="3 4">
    <name type="scientific">Duganella lactea</name>
    <dbReference type="NCBI Taxonomy" id="2692173"/>
    <lineage>
        <taxon>Bacteria</taxon>
        <taxon>Pseudomonadati</taxon>
        <taxon>Pseudomonadota</taxon>
        <taxon>Betaproteobacteria</taxon>
        <taxon>Burkholderiales</taxon>
        <taxon>Oxalobacteraceae</taxon>
        <taxon>Telluria group</taxon>
        <taxon>Duganella</taxon>
    </lineage>
</organism>
<dbReference type="RefSeq" id="WP_161018376.1">
    <property type="nucleotide sequence ID" value="NZ_WWCP01000002.1"/>
</dbReference>
<dbReference type="AlphaFoldDB" id="A0A6L8MDT9"/>
<feature type="region of interest" description="Disordered" evidence="1">
    <location>
        <begin position="610"/>
        <end position="632"/>
    </location>
</feature>
<proteinExistence type="predicted"/>
<evidence type="ECO:0000256" key="1">
    <source>
        <dbReference type="SAM" id="MobiDB-lite"/>
    </source>
</evidence>
<protein>
    <recommendedName>
        <fullName evidence="2">Glycine-rich domain-containing protein</fullName>
    </recommendedName>
</protein>
<comment type="caution">
    <text evidence="3">The sequence shown here is derived from an EMBL/GenBank/DDBJ whole genome shotgun (WGS) entry which is preliminary data.</text>
</comment>
<dbReference type="EMBL" id="WWCP01000002">
    <property type="protein sequence ID" value="MYM81077.1"/>
    <property type="molecule type" value="Genomic_DNA"/>
</dbReference>